<evidence type="ECO:0000313" key="1">
    <source>
        <dbReference type="EMBL" id="JAT70823.1"/>
    </source>
</evidence>
<dbReference type="EMBL" id="GDKF01007799">
    <property type="protein sequence ID" value="JAT70823.1"/>
    <property type="molecule type" value="Transcribed_RNA"/>
</dbReference>
<sequence length="457" mass="49394">MTTSPALHVYADDTSLDATDGWTMPQEPELASRPSGVSDAAGAWIKRICLQHENTSTEALFAHFQEVPKRAELTVNVVNAARSRISAVFPINQNHRGKPTDRGGCHPFHYKCCLTLYYCVLERLLSLVARAEGRSLGGHPNVKGQRVEAAAGDMEALDALLNCCIEVAVFSLLGSRPGIGFPAATKKLGLTNKTYQLWHAIEAFCGALTAPTDGDYTSSLPGMPLDVQEFLAGMQVRIEEELAFLPGSSILRLVASSPRLQPGHLEGQLLASFLDEHRSMCLARLEGAARALLVECPHLQAVDGFGQRAAHCLGLVLDQQLQLFFGVHASVVVCAALYLLIKLCGLKVPFGKLVGVLEGTLPNHEASIFQQVLVPIFTAGAEAEDALTCMGARQYYNDIFLPVMSRYPPHELMAQADAQPHVAPLPHTIGPSSKGLTAVPRRVLGDVTNRTPTRLVR</sequence>
<evidence type="ECO:0008006" key="2">
    <source>
        <dbReference type="Google" id="ProtNLM"/>
    </source>
</evidence>
<name>A0A1D1ZVU8_AUXPR</name>
<organism evidence="1">
    <name type="scientific">Auxenochlorella protothecoides</name>
    <name type="common">Green microalga</name>
    <name type="synonym">Chlorella protothecoides</name>
    <dbReference type="NCBI Taxonomy" id="3075"/>
    <lineage>
        <taxon>Eukaryota</taxon>
        <taxon>Viridiplantae</taxon>
        <taxon>Chlorophyta</taxon>
        <taxon>core chlorophytes</taxon>
        <taxon>Trebouxiophyceae</taxon>
        <taxon>Chlorellales</taxon>
        <taxon>Chlorellaceae</taxon>
        <taxon>Auxenochlorella</taxon>
    </lineage>
</organism>
<protein>
    <recommendedName>
        <fullName evidence="2">Retinoblastoma-associated protein A-box domain-containing protein</fullName>
    </recommendedName>
</protein>
<accession>A0A1D1ZVU8</accession>
<dbReference type="AlphaFoldDB" id="A0A1D1ZVU8"/>
<dbReference type="Gene3D" id="1.10.472.10">
    <property type="entry name" value="Cyclin-like"/>
    <property type="match status" value="1"/>
</dbReference>
<gene>
    <name evidence="1" type="ORF">g.19297</name>
</gene>
<proteinExistence type="predicted"/>
<reference evidence="1" key="1">
    <citation type="submission" date="2015-08" db="EMBL/GenBank/DDBJ databases">
        <authorList>
            <person name="Babu N.S."/>
            <person name="Beckwith C.J."/>
            <person name="Beseler K.G."/>
            <person name="Brison A."/>
            <person name="Carone J.V."/>
            <person name="Caskin T.P."/>
            <person name="Diamond M."/>
            <person name="Durham M.E."/>
            <person name="Foxe J.M."/>
            <person name="Go M."/>
            <person name="Henderson B.A."/>
            <person name="Jones I.B."/>
            <person name="McGettigan J.A."/>
            <person name="Micheletti S.J."/>
            <person name="Nasrallah M.E."/>
            <person name="Ortiz D."/>
            <person name="Piller C.R."/>
            <person name="Privatt S.R."/>
            <person name="Schneider S.L."/>
            <person name="Sharp S."/>
            <person name="Smith T.C."/>
            <person name="Stanton J.D."/>
            <person name="Ullery H.E."/>
            <person name="Wilson R.J."/>
            <person name="Serrano M.G."/>
            <person name="Buck G."/>
            <person name="Lee V."/>
            <person name="Wang Y."/>
            <person name="Carvalho R."/>
            <person name="Voegtly L."/>
            <person name="Shi R."/>
            <person name="Duckworth R."/>
            <person name="Johnson A."/>
            <person name="Loviza R."/>
            <person name="Walstead R."/>
            <person name="Shah Z."/>
            <person name="Kiflezghi M."/>
            <person name="Wade K."/>
            <person name="Ball S.L."/>
            <person name="Bradley K.W."/>
            <person name="Asai D.J."/>
            <person name="Bowman C.A."/>
            <person name="Russell D.A."/>
            <person name="Pope W.H."/>
            <person name="Jacobs-Sera D."/>
            <person name="Hendrix R.W."/>
            <person name="Hatfull G.F."/>
        </authorList>
    </citation>
    <scope>NUCLEOTIDE SEQUENCE</scope>
</reference>